<accession>A0AC60P218</accession>
<dbReference type="EMBL" id="JABSTQ010011269">
    <property type="protein sequence ID" value="KAG0413361.1"/>
    <property type="molecule type" value="Genomic_DNA"/>
</dbReference>
<name>A0AC60P218_IXOPE</name>
<reference evidence="1 2" key="1">
    <citation type="journal article" date="2020" name="Cell">
        <title>Large-Scale Comparative Analyses of Tick Genomes Elucidate Their Genetic Diversity and Vector Capacities.</title>
        <authorList>
            <consortium name="Tick Genome and Microbiome Consortium (TIGMIC)"/>
            <person name="Jia N."/>
            <person name="Wang J."/>
            <person name="Shi W."/>
            <person name="Du L."/>
            <person name="Sun Y."/>
            <person name="Zhan W."/>
            <person name="Jiang J.F."/>
            <person name="Wang Q."/>
            <person name="Zhang B."/>
            <person name="Ji P."/>
            <person name="Bell-Sakyi L."/>
            <person name="Cui X.M."/>
            <person name="Yuan T.T."/>
            <person name="Jiang B.G."/>
            <person name="Yang W.F."/>
            <person name="Lam T.T."/>
            <person name="Chang Q.C."/>
            <person name="Ding S.J."/>
            <person name="Wang X.J."/>
            <person name="Zhu J.G."/>
            <person name="Ruan X.D."/>
            <person name="Zhao L."/>
            <person name="Wei J.T."/>
            <person name="Ye R.Z."/>
            <person name="Que T.C."/>
            <person name="Du C.H."/>
            <person name="Zhou Y.H."/>
            <person name="Cheng J.X."/>
            <person name="Dai P.F."/>
            <person name="Guo W.B."/>
            <person name="Han X.H."/>
            <person name="Huang E.J."/>
            <person name="Li L.F."/>
            <person name="Wei W."/>
            <person name="Gao Y.C."/>
            <person name="Liu J.Z."/>
            <person name="Shao H.Z."/>
            <person name="Wang X."/>
            <person name="Wang C.C."/>
            <person name="Yang T.C."/>
            <person name="Huo Q.B."/>
            <person name="Li W."/>
            <person name="Chen H.Y."/>
            <person name="Chen S.E."/>
            <person name="Zhou L.G."/>
            <person name="Ni X.B."/>
            <person name="Tian J.H."/>
            <person name="Sheng Y."/>
            <person name="Liu T."/>
            <person name="Pan Y.S."/>
            <person name="Xia L.Y."/>
            <person name="Li J."/>
            <person name="Zhao F."/>
            <person name="Cao W.C."/>
        </authorList>
    </citation>
    <scope>NUCLEOTIDE SEQUENCE [LARGE SCALE GENOMIC DNA]</scope>
    <source>
        <strain evidence="1">Iper-2018</strain>
    </source>
</reference>
<sequence length="120" mass="13478">MMCEYRGMNRVCVRCGLEGHFGAACYTPRCNLCGTFAHSTDGCGLPCRRCGYNYPTTYCTLRQRYSSTLQSTLQLPASVTPRTTNLAVRSLLTNLRSTRHLQGRSRRPAGRLLRPVANRE</sequence>
<comment type="caution">
    <text evidence="1">The sequence shown here is derived from an EMBL/GenBank/DDBJ whole genome shotgun (WGS) entry which is preliminary data.</text>
</comment>
<organism evidence="1 2">
    <name type="scientific">Ixodes persulcatus</name>
    <name type="common">Taiga tick</name>
    <dbReference type="NCBI Taxonomy" id="34615"/>
    <lineage>
        <taxon>Eukaryota</taxon>
        <taxon>Metazoa</taxon>
        <taxon>Ecdysozoa</taxon>
        <taxon>Arthropoda</taxon>
        <taxon>Chelicerata</taxon>
        <taxon>Arachnida</taxon>
        <taxon>Acari</taxon>
        <taxon>Parasitiformes</taxon>
        <taxon>Ixodida</taxon>
        <taxon>Ixodoidea</taxon>
        <taxon>Ixodidae</taxon>
        <taxon>Ixodinae</taxon>
        <taxon>Ixodes</taxon>
    </lineage>
</organism>
<keyword evidence="2" id="KW-1185">Reference proteome</keyword>
<dbReference type="Proteomes" id="UP000805193">
    <property type="component" value="Unassembled WGS sequence"/>
</dbReference>
<evidence type="ECO:0000313" key="1">
    <source>
        <dbReference type="EMBL" id="KAG0413361.1"/>
    </source>
</evidence>
<protein>
    <submittedName>
        <fullName evidence="1">Uncharacterized protein</fullName>
    </submittedName>
</protein>
<proteinExistence type="predicted"/>
<gene>
    <name evidence="1" type="ORF">HPB47_009489</name>
</gene>
<evidence type="ECO:0000313" key="2">
    <source>
        <dbReference type="Proteomes" id="UP000805193"/>
    </source>
</evidence>